<dbReference type="GO" id="GO:0005634">
    <property type="term" value="C:nucleus"/>
    <property type="evidence" value="ECO:0007669"/>
    <property type="project" value="TreeGrafter"/>
</dbReference>
<keyword evidence="4" id="KW-0804">Transcription</keyword>
<keyword evidence="3" id="KW-0238">DNA-binding</keyword>
<dbReference type="InterPro" id="IPR007219">
    <property type="entry name" value="XnlR_reg_dom"/>
</dbReference>
<feature type="compositionally biased region" description="Polar residues" evidence="6">
    <location>
        <begin position="524"/>
        <end position="542"/>
    </location>
</feature>
<dbReference type="EMBL" id="JAPZBU010000009">
    <property type="protein sequence ID" value="KAJ5387964.1"/>
    <property type="molecule type" value="Genomic_DNA"/>
</dbReference>
<protein>
    <recommendedName>
        <fullName evidence="7">Zn(2)-C6 fungal-type domain-containing protein</fullName>
    </recommendedName>
</protein>
<dbReference type="InterPro" id="IPR001138">
    <property type="entry name" value="Zn2Cys6_DnaBD"/>
</dbReference>
<dbReference type="OrthoDB" id="3034343at2759"/>
<dbReference type="GO" id="GO:0000981">
    <property type="term" value="F:DNA-binding transcription factor activity, RNA polymerase II-specific"/>
    <property type="evidence" value="ECO:0007669"/>
    <property type="project" value="InterPro"/>
</dbReference>
<dbReference type="RefSeq" id="XP_056485762.1">
    <property type="nucleotide sequence ID" value="XM_056635142.1"/>
</dbReference>
<evidence type="ECO:0000256" key="1">
    <source>
        <dbReference type="ARBA" id="ARBA00022723"/>
    </source>
</evidence>
<dbReference type="CDD" id="cd12148">
    <property type="entry name" value="fungal_TF_MHR"/>
    <property type="match status" value="1"/>
</dbReference>
<feature type="domain" description="Zn(2)-C6 fungal-type" evidence="7">
    <location>
        <begin position="22"/>
        <end position="53"/>
    </location>
</feature>
<evidence type="ECO:0000256" key="3">
    <source>
        <dbReference type="ARBA" id="ARBA00023125"/>
    </source>
</evidence>
<feature type="region of interest" description="Disordered" evidence="6">
    <location>
        <begin position="109"/>
        <end position="173"/>
    </location>
</feature>
<organism evidence="8 9">
    <name type="scientific">Penicillium cosmopolitanum</name>
    <dbReference type="NCBI Taxonomy" id="1131564"/>
    <lineage>
        <taxon>Eukaryota</taxon>
        <taxon>Fungi</taxon>
        <taxon>Dikarya</taxon>
        <taxon>Ascomycota</taxon>
        <taxon>Pezizomycotina</taxon>
        <taxon>Eurotiomycetes</taxon>
        <taxon>Eurotiomycetidae</taxon>
        <taxon>Eurotiales</taxon>
        <taxon>Aspergillaceae</taxon>
        <taxon>Penicillium</taxon>
    </lineage>
</organism>
<dbReference type="PANTHER" id="PTHR31668:SF4">
    <property type="entry name" value="TRANSCRIPTIONAL ACTIVATOR PROTEIN DAL81"/>
    <property type="match status" value="1"/>
</dbReference>
<dbReference type="Proteomes" id="UP001147747">
    <property type="component" value="Unassembled WGS sequence"/>
</dbReference>
<evidence type="ECO:0000313" key="8">
    <source>
        <dbReference type="EMBL" id="KAJ5387964.1"/>
    </source>
</evidence>
<comment type="caution">
    <text evidence="8">The sequence shown here is derived from an EMBL/GenBank/DDBJ whole genome shotgun (WGS) entry which is preliminary data.</text>
</comment>
<dbReference type="GO" id="GO:0006351">
    <property type="term" value="P:DNA-templated transcription"/>
    <property type="evidence" value="ECO:0007669"/>
    <property type="project" value="InterPro"/>
</dbReference>
<sequence length="647" mass="72906">MDFYASGPNQNGRSYKSRKCRPCDSCRRRKVTCNMPLGPPCHRCTNKDQGCTFEEAPGPRKRAKLGESISGTIESNDNPDEWLHVFTETRPNVEQSDEVWTPEEACRGQLVNERDFEPQTQRTESRSPPTSMSAPDLNLTARIDSRGSIASSSGESPPSRRGPVSRDSPSRMDSLESIPGAFSFYIGPTGVSDIHILSHQPYDDQNVSLPKVNGLKYRIMNGSRQKNDESFDLSPPTVFGITNHSLLAKAEPKLDPELLDNAWPRLWAMMDSTEAWHLIQLYSRYVDPYFPILSKHQIPPSPTELHDMPLALLTAICATALPFIMYDGGLYTLLLNPPSSEQLYRLCWLCISQELHTPSLATLQACLLFQQRLPTNIYLSDTAFAWSLMSTSLAVAQTIGLHRNPESWSSIPSWEKRLRCRLWWGLYVVEKWVALTRGMPSHLSDDDYDVSLPRQDILVQNTLSDSPDTRSHLYHLATLTMILSDIQRTFYTVKAIGKTSNDLQYSLDLARSIRVRLKDWRDNLPSNLKPTHNTPNTSSTRPSAGDLEGNGSLYLSYIVTHVALLRALLRPLGRWPAIIQRNQDMGEGTYDGAKAVVKGALLCIKEFVEFIEKLTGAQWNAFWHSCEFIESNPALGIVLIDIYREST</sequence>
<dbReference type="InterPro" id="IPR050797">
    <property type="entry name" value="Carb_Metab_Trans_Reg"/>
</dbReference>
<feature type="compositionally biased region" description="Polar residues" evidence="6">
    <location>
        <begin position="118"/>
        <end position="133"/>
    </location>
</feature>
<dbReference type="SUPFAM" id="SSF57701">
    <property type="entry name" value="Zn2/Cys6 DNA-binding domain"/>
    <property type="match status" value="1"/>
</dbReference>
<evidence type="ECO:0000256" key="4">
    <source>
        <dbReference type="ARBA" id="ARBA00023163"/>
    </source>
</evidence>
<dbReference type="Pfam" id="PF04082">
    <property type="entry name" value="Fungal_trans"/>
    <property type="match status" value="1"/>
</dbReference>
<dbReference type="CDD" id="cd00067">
    <property type="entry name" value="GAL4"/>
    <property type="match status" value="1"/>
</dbReference>
<dbReference type="SMART" id="SM00906">
    <property type="entry name" value="Fungal_trans"/>
    <property type="match status" value="1"/>
</dbReference>
<dbReference type="GO" id="GO:0003677">
    <property type="term" value="F:DNA binding"/>
    <property type="evidence" value="ECO:0007669"/>
    <property type="project" value="UniProtKB-KW"/>
</dbReference>
<feature type="compositionally biased region" description="Low complexity" evidence="6">
    <location>
        <begin position="146"/>
        <end position="167"/>
    </location>
</feature>
<dbReference type="AlphaFoldDB" id="A0A9X0B4K8"/>
<keyword evidence="9" id="KW-1185">Reference proteome</keyword>
<keyword evidence="5" id="KW-0539">Nucleus</keyword>
<evidence type="ECO:0000259" key="7">
    <source>
        <dbReference type="PROSITE" id="PS50048"/>
    </source>
</evidence>
<gene>
    <name evidence="8" type="ORF">N7509_010505</name>
</gene>
<dbReference type="GO" id="GO:0008270">
    <property type="term" value="F:zinc ion binding"/>
    <property type="evidence" value="ECO:0007669"/>
    <property type="project" value="InterPro"/>
</dbReference>
<proteinExistence type="predicted"/>
<dbReference type="PANTHER" id="PTHR31668">
    <property type="entry name" value="GLUCOSE TRANSPORT TRANSCRIPTION REGULATOR RGT1-RELATED-RELATED"/>
    <property type="match status" value="1"/>
</dbReference>
<dbReference type="PROSITE" id="PS00463">
    <property type="entry name" value="ZN2_CY6_FUNGAL_1"/>
    <property type="match status" value="1"/>
</dbReference>
<name>A0A9X0B4K8_9EURO</name>
<dbReference type="Pfam" id="PF00172">
    <property type="entry name" value="Zn_clus"/>
    <property type="match status" value="1"/>
</dbReference>
<evidence type="ECO:0000256" key="2">
    <source>
        <dbReference type="ARBA" id="ARBA00023015"/>
    </source>
</evidence>
<dbReference type="PROSITE" id="PS50048">
    <property type="entry name" value="ZN2_CY6_FUNGAL_2"/>
    <property type="match status" value="1"/>
</dbReference>
<keyword evidence="1" id="KW-0479">Metal-binding</keyword>
<accession>A0A9X0B4K8</accession>
<reference evidence="8" key="1">
    <citation type="submission" date="2022-12" db="EMBL/GenBank/DDBJ databases">
        <authorList>
            <person name="Petersen C."/>
        </authorList>
    </citation>
    <scope>NUCLEOTIDE SEQUENCE</scope>
    <source>
        <strain evidence="8">IBT 29677</strain>
    </source>
</reference>
<dbReference type="InterPro" id="IPR036864">
    <property type="entry name" value="Zn2-C6_fun-type_DNA-bd_sf"/>
</dbReference>
<evidence type="ECO:0000256" key="5">
    <source>
        <dbReference type="ARBA" id="ARBA00023242"/>
    </source>
</evidence>
<reference evidence="8" key="2">
    <citation type="journal article" date="2023" name="IMA Fungus">
        <title>Comparative genomic study of the Penicillium genus elucidates a diverse pangenome and 15 lateral gene transfer events.</title>
        <authorList>
            <person name="Petersen C."/>
            <person name="Sorensen T."/>
            <person name="Nielsen M.R."/>
            <person name="Sondergaard T.E."/>
            <person name="Sorensen J.L."/>
            <person name="Fitzpatrick D.A."/>
            <person name="Frisvad J.C."/>
            <person name="Nielsen K.L."/>
        </authorList>
    </citation>
    <scope>NUCLEOTIDE SEQUENCE</scope>
    <source>
        <strain evidence="8">IBT 29677</strain>
    </source>
</reference>
<keyword evidence="2" id="KW-0805">Transcription regulation</keyword>
<evidence type="ECO:0000313" key="9">
    <source>
        <dbReference type="Proteomes" id="UP001147747"/>
    </source>
</evidence>
<evidence type="ECO:0000256" key="6">
    <source>
        <dbReference type="SAM" id="MobiDB-lite"/>
    </source>
</evidence>
<dbReference type="Gene3D" id="4.10.240.10">
    <property type="entry name" value="Zn(2)-C6 fungal-type DNA-binding domain"/>
    <property type="match status" value="1"/>
</dbReference>
<feature type="region of interest" description="Disordered" evidence="6">
    <location>
        <begin position="524"/>
        <end position="545"/>
    </location>
</feature>
<dbReference type="GO" id="GO:0001080">
    <property type="term" value="P:nitrogen catabolite activation of transcription from RNA polymerase II promoter"/>
    <property type="evidence" value="ECO:0007669"/>
    <property type="project" value="TreeGrafter"/>
</dbReference>
<dbReference type="GeneID" id="81374122"/>